<protein>
    <recommendedName>
        <fullName evidence="4">Glycosyl hydrolase family 95 N-terminal domain-containing protein</fullName>
    </recommendedName>
</protein>
<dbReference type="SUPFAM" id="SSF48208">
    <property type="entry name" value="Six-hairpin glycosidases"/>
    <property type="match status" value="1"/>
</dbReference>
<comment type="caution">
    <text evidence="3">The sequence shown here is derived from an EMBL/GenBank/DDBJ whole genome shotgun (WGS) entry which is preliminary data.</text>
</comment>
<dbReference type="GO" id="GO:0004560">
    <property type="term" value="F:alpha-L-fucosidase activity"/>
    <property type="evidence" value="ECO:0007669"/>
    <property type="project" value="TreeGrafter"/>
</dbReference>
<feature type="domain" description="Glycosyl hydrolase family 95 N-terminal" evidence="1">
    <location>
        <begin position="68"/>
        <end position="330"/>
    </location>
</feature>
<sequence length="851" mass="98459">MELASNESESPRGLEDPWELRVEGEMGMGRRDYGIRVVKHVFKYEPMSLEKRRELLPKKSVCSLYPAKFDIDAMVTGNGKQRLHIIGDPYHERMIYKHERVMDMRWKNPPDPPDVAHAIPECRKLLREGKFVEAAKLMDKATKDAGYDTLISKKPFNVDFPLLHPRLHSVMELLLDFDEAENSHDYLRYLDMMSGEVTVRCDDDRGGIIRRSFASFPRDVVVHQIKRLNGGKFDVNMRFVAPGGYGQQYDNFADFVLVDFWEMYPIPGSDVVIKVTPDGCTVSLAYDPQYGTRGYCCASVVKTDGEVTCMSDSHNGYMTIKNATFVMILSRTSKYEEDYDHELADKVLADIRLVTDSYEELLEANRAYLQPMMERSVVDLGGDWALSAEELLNEQRSGGELCPMLLEKLYDMGRFYMITHAGDDPPFLFQHNINTNLQVCAGNMTGLHEVMEKYFRFFESKFDDFRLNAKRFYGARGVLGPVHCDYNSGKLYQFSSTYPHYCWVGMLGWIYREFWDYYLVTGDKEFLRNRVVPALKEIAQFYLDYLSDTDENGKVIFYPSYSPEDPSMNDYHVPFPKDVYAMNVNAVIDIMICREVLDNLMEACEVLGLEEPDFPKWKELREKLPDFLLDEDGAVKEWSFKYSGENYNHRHVSHHYDVWPGRGISPEKTPDLVRPFILSNRKRAHQDDSAHGVIHRYFTAVRLHDLPDAIHNLRTLLEHGYVTRSLNTVHYPYRVWCPDLLGAMPAMVLEMLVYSDEGFIKLLHAVPKDLSKGSVKGVWLYTFAKIEKMDWDIESGKAMAEILSVVDQTVRFSFPIGYKKVFVNGRLYTEKGNGFDLMMRKNSVTKLEFEF</sequence>
<dbReference type="InterPro" id="IPR008928">
    <property type="entry name" value="6-hairpin_glycosidase_sf"/>
</dbReference>
<dbReference type="Pfam" id="PF14498">
    <property type="entry name" value="Glyco_hyd_65N_2"/>
    <property type="match status" value="1"/>
</dbReference>
<evidence type="ECO:0000259" key="1">
    <source>
        <dbReference type="Pfam" id="PF14498"/>
    </source>
</evidence>
<dbReference type="InterPro" id="IPR027414">
    <property type="entry name" value="GH95_N_dom"/>
</dbReference>
<dbReference type="Pfam" id="PF22124">
    <property type="entry name" value="Glyco_hydro_95_cat"/>
    <property type="match status" value="1"/>
</dbReference>
<reference evidence="3" key="1">
    <citation type="journal article" date="2020" name="mSystems">
        <title>Genome- and Community-Level Interaction Insights into Carbon Utilization and Element Cycling Functions of Hydrothermarchaeota in Hydrothermal Sediment.</title>
        <authorList>
            <person name="Zhou Z."/>
            <person name="Liu Y."/>
            <person name="Xu W."/>
            <person name="Pan J."/>
            <person name="Luo Z.H."/>
            <person name="Li M."/>
        </authorList>
    </citation>
    <scope>NUCLEOTIDE SEQUENCE [LARGE SCALE GENOMIC DNA]</scope>
    <source>
        <strain evidence="3">SpSt-82</strain>
    </source>
</reference>
<accession>A0A7V4WKH7</accession>
<evidence type="ECO:0000259" key="2">
    <source>
        <dbReference type="Pfam" id="PF22124"/>
    </source>
</evidence>
<feature type="domain" description="Glycosyl hydrolase family 95 catalytic" evidence="2">
    <location>
        <begin position="430"/>
        <end position="734"/>
    </location>
</feature>
<evidence type="ECO:0008006" key="4">
    <source>
        <dbReference type="Google" id="ProtNLM"/>
    </source>
</evidence>
<gene>
    <name evidence="3" type="ORF">ENW11_00885</name>
</gene>
<dbReference type="AlphaFoldDB" id="A0A7V4WKH7"/>
<dbReference type="GO" id="GO:0005975">
    <property type="term" value="P:carbohydrate metabolic process"/>
    <property type="evidence" value="ECO:0007669"/>
    <property type="project" value="InterPro"/>
</dbReference>
<dbReference type="InterPro" id="IPR012341">
    <property type="entry name" value="6hp_glycosidase-like_sf"/>
</dbReference>
<dbReference type="InterPro" id="IPR054363">
    <property type="entry name" value="GH95_cat"/>
</dbReference>
<name>A0A7V4WKH7_9BACT</name>
<organism evidence="3">
    <name type="scientific">Candidatus Caldatribacterium saccharofermentans</name>
    <dbReference type="NCBI Taxonomy" id="1454753"/>
    <lineage>
        <taxon>Bacteria</taxon>
        <taxon>Pseudomonadati</taxon>
        <taxon>Atribacterota</taxon>
        <taxon>Atribacteria</taxon>
        <taxon>Atribacterales</taxon>
        <taxon>Candidatus Caldatribacteriaceae</taxon>
        <taxon>Candidatus Caldatribacterium</taxon>
    </lineage>
</organism>
<dbReference type="PANTHER" id="PTHR31084">
    <property type="entry name" value="ALPHA-L-FUCOSIDASE 2"/>
    <property type="match status" value="1"/>
</dbReference>
<dbReference type="Gene3D" id="1.50.10.10">
    <property type="match status" value="1"/>
</dbReference>
<proteinExistence type="predicted"/>
<dbReference type="PANTHER" id="PTHR31084:SF0">
    <property type="entry name" value="ALPHA-L-FUCOSIDASE 2"/>
    <property type="match status" value="1"/>
</dbReference>
<evidence type="ECO:0000313" key="3">
    <source>
        <dbReference type="EMBL" id="HGY38358.1"/>
    </source>
</evidence>
<dbReference type="EMBL" id="DTIY01000006">
    <property type="protein sequence ID" value="HGY38358.1"/>
    <property type="molecule type" value="Genomic_DNA"/>
</dbReference>